<dbReference type="AlphaFoldDB" id="A0A8D8HCM1"/>
<reference evidence="2" key="1">
    <citation type="submission" date="2021-05" db="EMBL/GenBank/DDBJ databases">
        <authorList>
            <person name="Alioto T."/>
            <person name="Alioto T."/>
            <person name="Gomez Garrido J."/>
        </authorList>
    </citation>
    <scope>NUCLEOTIDE SEQUENCE</scope>
</reference>
<dbReference type="EMBL" id="HBUE01312596">
    <property type="protein sequence ID" value="CAG6583963.1"/>
    <property type="molecule type" value="Transcribed_RNA"/>
</dbReference>
<accession>A0A8D8HCM1</accession>
<feature type="region of interest" description="Disordered" evidence="1">
    <location>
        <begin position="14"/>
        <end position="44"/>
    </location>
</feature>
<sequence length="128" mass="13814">MTSKLRKVQFYGRDQLCDGGEDDQPASSQVERVDSRGVDRAANFEPGLRDGQVYHYGGGGGADAEELPAVGDWVVVGVSDQRERRGHEYLSAGVGAGRDQREGEELFGVSGCGREYCHEERQGAHGAV</sequence>
<organism evidence="2">
    <name type="scientific">Culex pipiens</name>
    <name type="common">House mosquito</name>
    <dbReference type="NCBI Taxonomy" id="7175"/>
    <lineage>
        <taxon>Eukaryota</taxon>
        <taxon>Metazoa</taxon>
        <taxon>Ecdysozoa</taxon>
        <taxon>Arthropoda</taxon>
        <taxon>Hexapoda</taxon>
        <taxon>Insecta</taxon>
        <taxon>Pterygota</taxon>
        <taxon>Neoptera</taxon>
        <taxon>Endopterygota</taxon>
        <taxon>Diptera</taxon>
        <taxon>Nematocera</taxon>
        <taxon>Culicoidea</taxon>
        <taxon>Culicidae</taxon>
        <taxon>Culicinae</taxon>
        <taxon>Culicini</taxon>
        <taxon>Culex</taxon>
        <taxon>Culex</taxon>
    </lineage>
</organism>
<proteinExistence type="predicted"/>
<dbReference type="EMBL" id="HBUE01206287">
    <property type="protein sequence ID" value="CAG6532091.1"/>
    <property type="molecule type" value="Transcribed_RNA"/>
</dbReference>
<dbReference type="EMBL" id="HBUE01004803">
    <property type="protein sequence ID" value="CAG6445437.1"/>
    <property type="molecule type" value="Transcribed_RNA"/>
</dbReference>
<evidence type="ECO:0000313" key="2">
    <source>
        <dbReference type="EMBL" id="CAG6532091.1"/>
    </source>
</evidence>
<protein>
    <submittedName>
        <fullName evidence="2">(northern house mosquito) hypothetical protein</fullName>
    </submittedName>
</protein>
<name>A0A8D8HCM1_CULPI</name>
<evidence type="ECO:0000256" key="1">
    <source>
        <dbReference type="SAM" id="MobiDB-lite"/>
    </source>
</evidence>